<evidence type="ECO:0000313" key="2">
    <source>
        <dbReference type="Proteomes" id="UP000324800"/>
    </source>
</evidence>
<dbReference type="Proteomes" id="UP000324800">
    <property type="component" value="Unassembled WGS sequence"/>
</dbReference>
<sequence length="68" mass="8294">MKFHISFLSRYSRRKQRSHSSTRDFGFRILAAIFLNDDKLRRQPHELDPFQSAVMEPTEFFRVHRILK</sequence>
<name>A0A5J4WZC1_9EUKA</name>
<proteinExistence type="predicted"/>
<reference evidence="1 2" key="1">
    <citation type="submission" date="2019-03" db="EMBL/GenBank/DDBJ databases">
        <title>Single cell metagenomics reveals metabolic interactions within the superorganism composed of flagellate Streblomastix strix and complex community of Bacteroidetes bacteria on its surface.</title>
        <authorList>
            <person name="Treitli S.C."/>
            <person name="Kolisko M."/>
            <person name="Husnik F."/>
            <person name="Keeling P."/>
            <person name="Hampl V."/>
        </authorList>
    </citation>
    <scope>NUCLEOTIDE SEQUENCE [LARGE SCALE GENOMIC DNA]</scope>
    <source>
        <strain evidence="1">ST1C</strain>
    </source>
</reference>
<evidence type="ECO:0000313" key="1">
    <source>
        <dbReference type="EMBL" id="KAA6399872.1"/>
    </source>
</evidence>
<dbReference type="AlphaFoldDB" id="A0A5J4WZC1"/>
<dbReference type="EMBL" id="SNRW01000664">
    <property type="protein sequence ID" value="KAA6399872.1"/>
    <property type="molecule type" value="Genomic_DNA"/>
</dbReference>
<comment type="caution">
    <text evidence="1">The sequence shown here is derived from an EMBL/GenBank/DDBJ whole genome shotgun (WGS) entry which is preliminary data.</text>
</comment>
<organism evidence="1 2">
    <name type="scientific">Streblomastix strix</name>
    <dbReference type="NCBI Taxonomy" id="222440"/>
    <lineage>
        <taxon>Eukaryota</taxon>
        <taxon>Metamonada</taxon>
        <taxon>Preaxostyla</taxon>
        <taxon>Oxymonadida</taxon>
        <taxon>Streblomastigidae</taxon>
        <taxon>Streblomastix</taxon>
    </lineage>
</organism>
<protein>
    <submittedName>
        <fullName evidence="1">Uncharacterized protein</fullName>
    </submittedName>
</protein>
<gene>
    <name evidence="1" type="ORF">EZS28_004597</name>
</gene>
<accession>A0A5J4WZC1</accession>